<organism evidence="3 4">
    <name type="scientific">Flavipsychrobacter stenotrophus</name>
    <dbReference type="NCBI Taxonomy" id="2077091"/>
    <lineage>
        <taxon>Bacteria</taxon>
        <taxon>Pseudomonadati</taxon>
        <taxon>Bacteroidota</taxon>
        <taxon>Chitinophagia</taxon>
        <taxon>Chitinophagales</taxon>
        <taxon>Chitinophagaceae</taxon>
        <taxon>Flavipsychrobacter</taxon>
    </lineage>
</organism>
<dbReference type="Proteomes" id="UP000239872">
    <property type="component" value="Unassembled WGS sequence"/>
</dbReference>
<feature type="domain" description="Regulator of ribonuclease activity B" evidence="2">
    <location>
        <begin position="182"/>
        <end position="280"/>
    </location>
</feature>
<reference evidence="3 4" key="1">
    <citation type="submission" date="2018-01" db="EMBL/GenBank/DDBJ databases">
        <title>A novel member of the phylum Bacteroidetes isolated from glacier ice.</title>
        <authorList>
            <person name="Liu Q."/>
            <person name="Xin Y.-H."/>
        </authorList>
    </citation>
    <scope>NUCLEOTIDE SEQUENCE [LARGE SCALE GENOMIC DNA]</scope>
    <source>
        <strain evidence="3 4">RB1R16</strain>
    </source>
</reference>
<evidence type="ECO:0000313" key="4">
    <source>
        <dbReference type="Proteomes" id="UP000239872"/>
    </source>
</evidence>
<accession>A0A2S7SV79</accession>
<evidence type="ECO:0000259" key="2">
    <source>
        <dbReference type="Pfam" id="PF06877"/>
    </source>
</evidence>
<dbReference type="Pfam" id="PF05117">
    <property type="entry name" value="DUF695"/>
    <property type="match status" value="1"/>
</dbReference>
<comment type="caution">
    <text evidence="3">The sequence shown here is derived from an EMBL/GenBank/DDBJ whole genome shotgun (WGS) entry which is preliminary data.</text>
</comment>
<sequence>MRYLIVAFCLLLLCPGCDVKHGGNEPMHTREAVDTATVGDEWETYLAQYEGSAGSTIVNMSLKAKVPVSGYAYLLITGVKFTKCKDGLPTQDAFAGLYEVADSVESTVNAHGKAIHAGTFTHECKRLDYYYVTDTIGLRAVLTHLYVQVFPGYEASIHIAEDKPWDGYLKFLYPNDATQHYIADERVIDNLIKNGDSLAVPRPIDYGIYFKAAEDREHFIAYALHEHFNVESQSRTTGEYPYELTISKISPVDIAIINPTGEELRKQAAKYNGEYDGWGCGVVK</sequence>
<dbReference type="RefSeq" id="WP_105039546.1">
    <property type="nucleotide sequence ID" value="NZ_PPSL01000003.1"/>
</dbReference>
<dbReference type="OrthoDB" id="7839302at2"/>
<dbReference type="SUPFAM" id="SSF89946">
    <property type="entry name" value="Hypothetical protein VC0424"/>
    <property type="match status" value="1"/>
</dbReference>
<feature type="domain" description="DUF695" evidence="1">
    <location>
        <begin position="40"/>
        <end position="173"/>
    </location>
</feature>
<dbReference type="InterPro" id="IPR016097">
    <property type="entry name" value="DUF695"/>
</dbReference>
<dbReference type="AlphaFoldDB" id="A0A2S7SV79"/>
<protein>
    <recommendedName>
        <fullName evidence="5">DUF695 domain-containing protein</fullName>
    </recommendedName>
</protein>
<gene>
    <name evidence="3" type="ORF">CJD36_012680</name>
</gene>
<evidence type="ECO:0000313" key="3">
    <source>
        <dbReference type="EMBL" id="PQJ10819.1"/>
    </source>
</evidence>
<evidence type="ECO:0000259" key="1">
    <source>
        <dbReference type="Pfam" id="PF05117"/>
    </source>
</evidence>
<proteinExistence type="predicted"/>
<dbReference type="InterPro" id="IPR009671">
    <property type="entry name" value="RraB_dom"/>
</dbReference>
<name>A0A2S7SV79_9BACT</name>
<dbReference type="Gene3D" id="3.30.70.970">
    <property type="entry name" value="RraB-like"/>
    <property type="match status" value="1"/>
</dbReference>
<keyword evidence="4" id="KW-1185">Reference proteome</keyword>
<dbReference type="EMBL" id="PPSL01000003">
    <property type="protein sequence ID" value="PQJ10819.1"/>
    <property type="molecule type" value="Genomic_DNA"/>
</dbReference>
<dbReference type="InterPro" id="IPR036701">
    <property type="entry name" value="RraB-like_sf"/>
</dbReference>
<dbReference type="Pfam" id="PF06877">
    <property type="entry name" value="RraB"/>
    <property type="match status" value="1"/>
</dbReference>
<evidence type="ECO:0008006" key="5">
    <source>
        <dbReference type="Google" id="ProtNLM"/>
    </source>
</evidence>